<dbReference type="RefSeq" id="WP_209808671.1">
    <property type="nucleotide sequence ID" value="NZ_JAGGKT010000001.1"/>
</dbReference>
<proteinExistence type="predicted"/>
<evidence type="ECO:0000259" key="1">
    <source>
        <dbReference type="Pfam" id="PF00501"/>
    </source>
</evidence>
<dbReference type="PROSITE" id="PS00455">
    <property type="entry name" value="AMP_BINDING"/>
    <property type="match status" value="1"/>
</dbReference>
<dbReference type="InterPro" id="IPR020845">
    <property type="entry name" value="AMP-binding_CS"/>
</dbReference>
<keyword evidence="3" id="KW-0436">Ligase</keyword>
<feature type="domain" description="AMP-dependent synthetase/ligase" evidence="1">
    <location>
        <begin position="15"/>
        <end position="363"/>
    </location>
</feature>
<dbReference type="Gene3D" id="3.40.50.12780">
    <property type="entry name" value="N-terminal domain of ligase-like"/>
    <property type="match status" value="1"/>
</dbReference>
<reference evidence="3 4" key="1">
    <citation type="submission" date="2021-03" db="EMBL/GenBank/DDBJ databases">
        <title>Genomic Encyclopedia of Type Strains, Phase IV (KMG-IV): sequencing the most valuable type-strain genomes for metagenomic binning, comparative biology and taxonomic classification.</title>
        <authorList>
            <person name="Goeker M."/>
        </authorList>
    </citation>
    <scope>NUCLEOTIDE SEQUENCE [LARGE SCALE GENOMIC DNA]</scope>
    <source>
        <strain evidence="3 4">DSM 24738</strain>
    </source>
</reference>
<organism evidence="3 4">
    <name type="scientific">Ammoniphilus resinae</name>
    <dbReference type="NCBI Taxonomy" id="861532"/>
    <lineage>
        <taxon>Bacteria</taxon>
        <taxon>Bacillati</taxon>
        <taxon>Bacillota</taxon>
        <taxon>Bacilli</taxon>
        <taxon>Bacillales</taxon>
        <taxon>Paenibacillaceae</taxon>
        <taxon>Aneurinibacillus group</taxon>
        <taxon>Ammoniphilus</taxon>
    </lineage>
</organism>
<dbReference type="Pfam" id="PF00501">
    <property type="entry name" value="AMP-binding"/>
    <property type="match status" value="1"/>
</dbReference>
<evidence type="ECO:0000313" key="3">
    <source>
        <dbReference type="EMBL" id="MBP1930593.1"/>
    </source>
</evidence>
<dbReference type="InterPro" id="IPR045851">
    <property type="entry name" value="AMP-bd_C_sf"/>
</dbReference>
<dbReference type="InterPro" id="IPR042099">
    <property type="entry name" value="ANL_N_sf"/>
</dbReference>
<dbReference type="InterPro" id="IPR025110">
    <property type="entry name" value="AMP-bd_C"/>
</dbReference>
<dbReference type="EC" id="6.2.1.3" evidence="3"/>
<dbReference type="Proteomes" id="UP001519343">
    <property type="component" value="Unassembled WGS sequence"/>
</dbReference>
<dbReference type="Pfam" id="PF13193">
    <property type="entry name" value="AMP-binding_C"/>
    <property type="match status" value="1"/>
</dbReference>
<sequence length="495" mass="54595">MDAIHLGNFYLKNSSPSDFALIYHDQKITYKKLDENINQYAHYLTSLGIGKGDSVALSCYNTPEFIYSYLAITKIGAMVVPLNLMLTLDELQYILMNAETKAIIIHPKIVEKLQLNPDSLKEGLGIEEIIILDDTVKQKIMQSAQTNLPQLDPSSTSTLLYTSGTTGKPKGAMLSHRNLLENAKSCEFALEGTGSDVFLCVLPMFHTFGFTVCVLLPLYVGNTIVIHDSFHPKEVLESIQKYKITVFAGIPAMYIVLSQAMKASPQPVHSLRAAVSGGAPLPLEIFKLFNEDYQIPLIEGYGLTEASPVVSFNPLSGVKKGGSVGLPLLHNEVKVVDPGGNEVATGEIGEILVKGPNVMQGYYKAEEETASTIVNGWLHTGDLGYIDHEGYLFIVDRKKELIITRGLNVYPREIEEVLYAHPSILEAAVIGAPDPTKGEIVKAFVVLKPGEQLERKELSIYLQKHLANYKLPRQIEFVEQLPKNAAGKILKKQLK</sequence>
<dbReference type="PANTHER" id="PTHR24096">
    <property type="entry name" value="LONG-CHAIN-FATTY-ACID--COA LIGASE"/>
    <property type="match status" value="1"/>
</dbReference>
<protein>
    <submittedName>
        <fullName evidence="3">Long-chain acyl-CoA synthetase</fullName>
        <ecNumber evidence="3">6.2.1.3</ecNumber>
    </submittedName>
</protein>
<name>A0ABS4GJZ5_9BACL</name>
<evidence type="ECO:0000259" key="2">
    <source>
        <dbReference type="Pfam" id="PF13193"/>
    </source>
</evidence>
<dbReference type="SUPFAM" id="SSF56801">
    <property type="entry name" value="Acetyl-CoA synthetase-like"/>
    <property type="match status" value="1"/>
</dbReference>
<dbReference type="EMBL" id="JAGGKT010000001">
    <property type="protein sequence ID" value="MBP1930593.1"/>
    <property type="molecule type" value="Genomic_DNA"/>
</dbReference>
<dbReference type="CDD" id="cd05936">
    <property type="entry name" value="FC-FACS_FadD_like"/>
    <property type="match status" value="1"/>
</dbReference>
<accession>A0ABS4GJZ5</accession>
<gene>
    <name evidence="3" type="ORF">J2Z37_000580</name>
</gene>
<keyword evidence="4" id="KW-1185">Reference proteome</keyword>
<comment type="caution">
    <text evidence="3">The sequence shown here is derived from an EMBL/GenBank/DDBJ whole genome shotgun (WGS) entry which is preliminary data.</text>
</comment>
<evidence type="ECO:0000313" key="4">
    <source>
        <dbReference type="Proteomes" id="UP001519343"/>
    </source>
</evidence>
<dbReference type="InterPro" id="IPR000873">
    <property type="entry name" value="AMP-dep_synth/lig_dom"/>
</dbReference>
<dbReference type="GO" id="GO:0004467">
    <property type="term" value="F:long-chain fatty acid-CoA ligase activity"/>
    <property type="evidence" value="ECO:0007669"/>
    <property type="project" value="UniProtKB-EC"/>
</dbReference>
<dbReference type="Gene3D" id="3.30.300.30">
    <property type="match status" value="1"/>
</dbReference>
<feature type="domain" description="AMP-binding enzyme C-terminal" evidence="2">
    <location>
        <begin position="413"/>
        <end position="488"/>
    </location>
</feature>
<dbReference type="NCBIfam" id="NF004837">
    <property type="entry name" value="PRK06187.1"/>
    <property type="match status" value="1"/>
</dbReference>